<proteinExistence type="predicted"/>
<dbReference type="GO" id="GO:0004674">
    <property type="term" value="F:protein serine/threonine kinase activity"/>
    <property type="evidence" value="ECO:0007669"/>
    <property type="project" value="TreeGrafter"/>
</dbReference>
<dbReference type="InterPro" id="IPR000719">
    <property type="entry name" value="Prot_kinase_dom"/>
</dbReference>
<protein>
    <recommendedName>
        <fullName evidence="1">Protein kinase domain-containing protein</fullName>
    </recommendedName>
</protein>
<sequence>MDFYDDMYVNIKDDVELGELICSHEHVEIFKAKWRKYQEVCVKKINLTKENKSLVEREIDILSKCIHPKICQFLGTGTYNGCVYMLFEYMECGDLQSYIKNNTLTYKEKEQILISVLIGMNYLSSRTPEKILHRDFKPSNILINRHGAVKICDFGVSKQMFNKTNADSIPKSMSCGLIVSHSHDSSDISHTGIGTVRWAAPELLKDTNKVYDERCDIYSFGLLASYIITDGGLPYSEYTNLAQIAYAKTNNCRSFLDNCKIQDNKLMLELITSCTEIVPDDRPKDANSIISFYFKHCIHSS</sequence>
<dbReference type="EMBL" id="MN739223">
    <property type="protein sequence ID" value="QHS94430.1"/>
    <property type="molecule type" value="Genomic_DNA"/>
</dbReference>
<evidence type="ECO:0000259" key="1">
    <source>
        <dbReference type="PROSITE" id="PS50011"/>
    </source>
</evidence>
<dbReference type="InterPro" id="IPR051681">
    <property type="entry name" value="Ser/Thr_Kinases-Pseudokinases"/>
</dbReference>
<name>A0A6C0BQT3_9ZZZZ</name>
<dbReference type="PANTHER" id="PTHR44329">
    <property type="entry name" value="SERINE/THREONINE-PROTEIN KINASE TNNI3K-RELATED"/>
    <property type="match status" value="1"/>
</dbReference>
<reference evidence="2" key="1">
    <citation type="journal article" date="2020" name="Nature">
        <title>Giant virus diversity and host interactions through global metagenomics.</title>
        <authorList>
            <person name="Schulz F."/>
            <person name="Roux S."/>
            <person name="Paez-Espino D."/>
            <person name="Jungbluth S."/>
            <person name="Walsh D.A."/>
            <person name="Denef V.J."/>
            <person name="McMahon K.D."/>
            <person name="Konstantinidis K.T."/>
            <person name="Eloe-Fadrosh E.A."/>
            <person name="Kyrpides N.C."/>
            <person name="Woyke T."/>
        </authorList>
    </citation>
    <scope>NUCLEOTIDE SEQUENCE</scope>
    <source>
        <strain evidence="2">GVMAG-M-3300018416-26</strain>
    </source>
</reference>
<dbReference type="PROSITE" id="PS50011">
    <property type="entry name" value="PROTEIN_KINASE_DOM"/>
    <property type="match status" value="1"/>
</dbReference>
<dbReference type="InterPro" id="IPR008271">
    <property type="entry name" value="Ser/Thr_kinase_AS"/>
</dbReference>
<feature type="domain" description="Protein kinase" evidence="1">
    <location>
        <begin position="15"/>
        <end position="294"/>
    </location>
</feature>
<dbReference type="GO" id="GO:0005524">
    <property type="term" value="F:ATP binding"/>
    <property type="evidence" value="ECO:0007669"/>
    <property type="project" value="InterPro"/>
</dbReference>
<accession>A0A6C0BQT3</accession>
<dbReference type="SUPFAM" id="SSF56112">
    <property type="entry name" value="Protein kinase-like (PK-like)"/>
    <property type="match status" value="1"/>
</dbReference>
<dbReference type="AlphaFoldDB" id="A0A6C0BQT3"/>
<evidence type="ECO:0000313" key="2">
    <source>
        <dbReference type="EMBL" id="QHS94430.1"/>
    </source>
</evidence>
<dbReference type="PROSITE" id="PS00108">
    <property type="entry name" value="PROTEIN_KINASE_ST"/>
    <property type="match status" value="1"/>
</dbReference>
<dbReference type="Gene3D" id="1.10.510.10">
    <property type="entry name" value="Transferase(Phosphotransferase) domain 1"/>
    <property type="match status" value="1"/>
</dbReference>
<dbReference type="Pfam" id="PF00069">
    <property type="entry name" value="Pkinase"/>
    <property type="match status" value="1"/>
</dbReference>
<dbReference type="InterPro" id="IPR011009">
    <property type="entry name" value="Kinase-like_dom_sf"/>
</dbReference>
<organism evidence="2">
    <name type="scientific">viral metagenome</name>
    <dbReference type="NCBI Taxonomy" id="1070528"/>
    <lineage>
        <taxon>unclassified sequences</taxon>
        <taxon>metagenomes</taxon>
        <taxon>organismal metagenomes</taxon>
    </lineage>
</organism>
<dbReference type="PIRSF" id="PIRSF000654">
    <property type="entry name" value="Integrin-linked_kinase"/>
    <property type="match status" value="1"/>
</dbReference>